<dbReference type="AlphaFoldDB" id="A0ABD5YXN2"/>
<reference evidence="1 2" key="1">
    <citation type="journal article" date="2019" name="Int. J. Syst. Evol. Microbiol.">
        <title>The Global Catalogue of Microorganisms (GCM) 10K type strain sequencing project: providing services to taxonomists for standard genome sequencing and annotation.</title>
        <authorList>
            <consortium name="The Broad Institute Genomics Platform"/>
            <consortium name="The Broad Institute Genome Sequencing Center for Infectious Disease"/>
            <person name="Wu L."/>
            <person name="Ma J."/>
        </authorList>
    </citation>
    <scope>NUCLEOTIDE SEQUENCE [LARGE SCALE GENOMIC DNA]</scope>
    <source>
        <strain evidence="1 2">RDMS1</strain>
    </source>
</reference>
<keyword evidence="2" id="KW-1185">Reference proteome</keyword>
<gene>
    <name evidence="1" type="ORF">ACFQL7_23880</name>
</gene>
<accession>A0ABD5YXN2</accession>
<dbReference type="GeneID" id="76202238"/>
<dbReference type="RefSeq" id="WP_248910592.1">
    <property type="nucleotide sequence ID" value="NZ_CP109981.1"/>
</dbReference>
<protein>
    <submittedName>
        <fullName evidence="1">Uncharacterized protein</fullName>
    </submittedName>
</protein>
<organism evidence="1 2">
    <name type="scientific">Halocatena marina</name>
    <dbReference type="NCBI Taxonomy" id="2934937"/>
    <lineage>
        <taxon>Archaea</taxon>
        <taxon>Methanobacteriati</taxon>
        <taxon>Methanobacteriota</taxon>
        <taxon>Stenosarchaea group</taxon>
        <taxon>Halobacteria</taxon>
        <taxon>Halobacteriales</taxon>
        <taxon>Natronomonadaceae</taxon>
        <taxon>Halocatena</taxon>
    </lineage>
</organism>
<evidence type="ECO:0000313" key="2">
    <source>
        <dbReference type="Proteomes" id="UP001596417"/>
    </source>
</evidence>
<sequence>MCARLRDELTETVDGAVVTEYSTSAGAVRIEQCDIELLALEVLVSGEK</sequence>
<proteinExistence type="predicted"/>
<evidence type="ECO:0000313" key="1">
    <source>
        <dbReference type="EMBL" id="MFC7192548.1"/>
    </source>
</evidence>
<name>A0ABD5YXN2_9EURY</name>
<dbReference type="EMBL" id="JBHTAX010000005">
    <property type="protein sequence ID" value="MFC7192548.1"/>
    <property type="molecule type" value="Genomic_DNA"/>
</dbReference>
<dbReference type="Proteomes" id="UP001596417">
    <property type="component" value="Unassembled WGS sequence"/>
</dbReference>
<comment type="caution">
    <text evidence="1">The sequence shown here is derived from an EMBL/GenBank/DDBJ whole genome shotgun (WGS) entry which is preliminary data.</text>
</comment>